<organism evidence="6 7">
    <name type="scientific">Methylobacterium radiotolerans</name>
    <dbReference type="NCBI Taxonomy" id="31998"/>
    <lineage>
        <taxon>Bacteria</taxon>
        <taxon>Pseudomonadati</taxon>
        <taxon>Pseudomonadota</taxon>
        <taxon>Alphaproteobacteria</taxon>
        <taxon>Hyphomicrobiales</taxon>
        <taxon>Methylobacteriaceae</taxon>
        <taxon>Methylobacterium</taxon>
    </lineage>
</organism>
<dbReference type="PANTHER" id="PTHR24567">
    <property type="entry name" value="CRP FAMILY TRANSCRIPTIONAL REGULATORY PROTEIN"/>
    <property type="match status" value="1"/>
</dbReference>
<dbReference type="PANTHER" id="PTHR24567:SF68">
    <property type="entry name" value="DNA-BINDING TRANSCRIPTIONAL DUAL REGULATOR CRP"/>
    <property type="match status" value="1"/>
</dbReference>
<evidence type="ECO:0000256" key="2">
    <source>
        <dbReference type="ARBA" id="ARBA00023125"/>
    </source>
</evidence>
<dbReference type="InterPro" id="IPR018490">
    <property type="entry name" value="cNMP-bd_dom_sf"/>
</dbReference>
<gene>
    <name evidence="6" type="ORF">MRSR164_24240</name>
</gene>
<dbReference type="Pfam" id="PF00027">
    <property type="entry name" value="cNMP_binding"/>
    <property type="match status" value="1"/>
</dbReference>
<proteinExistence type="predicted"/>
<feature type="compositionally biased region" description="Basic and acidic residues" evidence="4">
    <location>
        <begin position="1"/>
        <end position="10"/>
    </location>
</feature>
<feature type="region of interest" description="Disordered" evidence="4">
    <location>
        <begin position="1"/>
        <end position="43"/>
    </location>
</feature>
<keyword evidence="2" id="KW-0238">DNA-binding</keyword>
<evidence type="ECO:0000313" key="6">
    <source>
        <dbReference type="EMBL" id="MEE7459769.1"/>
    </source>
</evidence>
<keyword evidence="3" id="KW-0804">Transcription</keyword>
<dbReference type="InterPro" id="IPR050397">
    <property type="entry name" value="Env_Response_Regulators"/>
</dbReference>
<dbReference type="InterPro" id="IPR000595">
    <property type="entry name" value="cNMP-bd_dom"/>
</dbReference>
<dbReference type="PROSITE" id="PS51063">
    <property type="entry name" value="HTH_CRP_2"/>
    <property type="match status" value="1"/>
</dbReference>
<reference evidence="6 7" key="1">
    <citation type="journal article" date="2012" name="Genet. Mol. Biol.">
        <title>Analysis of 16S rRNA and mxaF genes revealing insights into Methylobacterium niche-specific plant association.</title>
        <authorList>
            <person name="Dourado M.N."/>
            <person name="Andreote F.D."/>
            <person name="Dini-Andreote F."/>
            <person name="Conti R."/>
            <person name="Araujo J.M."/>
            <person name="Araujo W.L."/>
        </authorList>
    </citation>
    <scope>NUCLEOTIDE SEQUENCE [LARGE SCALE GENOMIC DNA]</scope>
    <source>
        <strain evidence="6 7">SR1.6/4</strain>
    </source>
</reference>
<keyword evidence="7" id="KW-1185">Reference proteome</keyword>
<dbReference type="SUPFAM" id="SSF46785">
    <property type="entry name" value="Winged helix' DNA-binding domain"/>
    <property type="match status" value="1"/>
</dbReference>
<evidence type="ECO:0000256" key="1">
    <source>
        <dbReference type="ARBA" id="ARBA00023015"/>
    </source>
</evidence>
<dbReference type="InterPro" id="IPR014710">
    <property type="entry name" value="RmlC-like_jellyroll"/>
</dbReference>
<evidence type="ECO:0000259" key="5">
    <source>
        <dbReference type="PROSITE" id="PS51063"/>
    </source>
</evidence>
<evidence type="ECO:0000313" key="7">
    <source>
        <dbReference type="Proteomes" id="UP001349262"/>
    </source>
</evidence>
<dbReference type="SUPFAM" id="SSF51206">
    <property type="entry name" value="cAMP-binding domain-like"/>
    <property type="match status" value="1"/>
</dbReference>
<dbReference type="SMART" id="SM00419">
    <property type="entry name" value="HTH_CRP"/>
    <property type="match status" value="1"/>
</dbReference>
<dbReference type="InterPro" id="IPR012318">
    <property type="entry name" value="HTH_CRP"/>
</dbReference>
<comment type="caution">
    <text evidence="6">The sequence shown here is derived from an EMBL/GenBank/DDBJ whole genome shotgun (WGS) entry which is preliminary data.</text>
</comment>
<keyword evidence="1" id="KW-0805">Transcription regulation</keyword>
<protein>
    <submittedName>
        <fullName evidence="6">Cyclic nucleotide-binding protein</fullName>
    </submittedName>
</protein>
<dbReference type="Gene3D" id="1.10.10.10">
    <property type="entry name" value="Winged helix-like DNA-binding domain superfamily/Winged helix DNA-binding domain"/>
    <property type="match status" value="1"/>
</dbReference>
<dbReference type="EMBL" id="MLBY01000005">
    <property type="protein sequence ID" value="MEE7459769.1"/>
    <property type="molecule type" value="Genomic_DNA"/>
</dbReference>
<sequence length="291" mass="31640">MGCAAGDRHPRGNGGARRGPRARALAGGKHAGTRVEGHGRARRKRVVTAHGAADGAFERKLRGFGPLQEADRRALAAIEAAARTVAPETDLVREGDRPEGIVVILDGFACRYKLRRNGARQIMAYLVPGDSCDLAASLPHRLDHAIGALSACRVALIAPETGRDLLQRPAIARALRNAALAEEATLREWLVNIGRRSAVERLAHLFCEMYVRLGAVGLTEGHRYMLPVTQLDLADTTGMTSVHVNRSLGELRRLGLIERKGKRLTILDLPRLMDVAEFQADYLHLSQQAAI</sequence>
<name>A0ABU7TGS0_9HYPH</name>
<dbReference type="Proteomes" id="UP001349262">
    <property type="component" value="Unassembled WGS sequence"/>
</dbReference>
<dbReference type="Gene3D" id="2.60.120.10">
    <property type="entry name" value="Jelly Rolls"/>
    <property type="match status" value="1"/>
</dbReference>
<dbReference type="CDD" id="cd00038">
    <property type="entry name" value="CAP_ED"/>
    <property type="match status" value="1"/>
</dbReference>
<accession>A0ABU7TGS0</accession>
<dbReference type="Pfam" id="PF13545">
    <property type="entry name" value="HTH_Crp_2"/>
    <property type="match status" value="1"/>
</dbReference>
<dbReference type="SMART" id="SM00100">
    <property type="entry name" value="cNMP"/>
    <property type="match status" value="1"/>
</dbReference>
<evidence type="ECO:0000256" key="4">
    <source>
        <dbReference type="SAM" id="MobiDB-lite"/>
    </source>
</evidence>
<evidence type="ECO:0000256" key="3">
    <source>
        <dbReference type="ARBA" id="ARBA00023163"/>
    </source>
</evidence>
<dbReference type="InterPro" id="IPR036390">
    <property type="entry name" value="WH_DNA-bd_sf"/>
</dbReference>
<dbReference type="InterPro" id="IPR036388">
    <property type="entry name" value="WH-like_DNA-bd_sf"/>
</dbReference>
<feature type="domain" description="HTH crp-type" evidence="5">
    <location>
        <begin position="196"/>
        <end position="270"/>
    </location>
</feature>